<keyword evidence="3" id="KW-1185">Reference proteome</keyword>
<gene>
    <name evidence="2" type="ORF">ULVI_07730</name>
</gene>
<dbReference type="OrthoDB" id="9760040at2"/>
<dbReference type="PANTHER" id="PTHR33361:SF16">
    <property type="entry name" value="DUF885 DOMAIN-CONTAINING PROTEIN"/>
    <property type="match status" value="1"/>
</dbReference>
<dbReference type="EMBL" id="LRXL01000037">
    <property type="protein sequence ID" value="OAB78477.1"/>
    <property type="molecule type" value="Genomic_DNA"/>
</dbReference>
<evidence type="ECO:0000313" key="3">
    <source>
        <dbReference type="Proteomes" id="UP000077013"/>
    </source>
</evidence>
<keyword evidence="1" id="KW-0732">Signal</keyword>
<dbReference type="Proteomes" id="UP000077013">
    <property type="component" value="Unassembled WGS sequence"/>
</dbReference>
<evidence type="ECO:0000256" key="1">
    <source>
        <dbReference type="SAM" id="SignalP"/>
    </source>
</evidence>
<dbReference type="STRING" id="1763537.ULVI_07730"/>
<proteinExistence type="predicted"/>
<dbReference type="Pfam" id="PF05960">
    <property type="entry name" value="DUF885"/>
    <property type="match status" value="1"/>
</dbReference>
<dbReference type="PANTHER" id="PTHR33361">
    <property type="entry name" value="GLR0591 PROTEIN"/>
    <property type="match status" value="1"/>
</dbReference>
<dbReference type="RefSeq" id="WP_068591498.1">
    <property type="nucleotide sequence ID" value="NZ_LRXL01000037.1"/>
</dbReference>
<organism evidence="2 3">
    <name type="scientific">Cochleicola gelatinilyticus</name>
    <dbReference type="NCBI Taxonomy" id="1763537"/>
    <lineage>
        <taxon>Bacteria</taxon>
        <taxon>Pseudomonadati</taxon>
        <taxon>Bacteroidota</taxon>
        <taxon>Flavobacteriia</taxon>
        <taxon>Flavobacteriales</taxon>
        <taxon>Flavobacteriaceae</taxon>
        <taxon>Cochleicola</taxon>
    </lineage>
</organism>
<name>A0A167HCI5_9FLAO</name>
<feature type="signal peptide" evidence="1">
    <location>
        <begin position="1"/>
        <end position="18"/>
    </location>
</feature>
<evidence type="ECO:0008006" key="4">
    <source>
        <dbReference type="Google" id="ProtNLM"/>
    </source>
</evidence>
<dbReference type="PROSITE" id="PS51257">
    <property type="entry name" value="PROKAR_LIPOPROTEIN"/>
    <property type="match status" value="1"/>
</dbReference>
<sequence>MKKILLVLLTAASFSACNEGKKSETKPETAMTSNTAFSTLLEDYYEEGLQLNPVSATTAGDSRFNDQFPNTLSEAYRTKLRTYYTSYKEKLNAFSSKDLSETEQMSKAILEWECNINLETMSFNKDKYLPIDQMWSVNLFMGQLASGASAQPFKTVADYTNWLQRLEGYLEWLKNAETNMREGIQQGYVLPKSLIVKVLPQLKEMTEPNLDNHLFYSPIKNFPDSFSNTEKQELTEAYTRIINDKLIPAYQSLHDFMATDYLEAGRESSGIAETPEGEAYYQHQIKLYTTTNMTAAEIHQLGLDEVARITMEMEKVKNEVGYEGDLKSFFNYVRNNKELMPYKTPKEIIDNFNAIHETMKPKLNVLFDQKPKTPFEVRQTEAFRENSASAEYNPGSVDGTRPGIFYTPIPDATKYNVYSDESLFLHEAIPGHHYQISLTQENEKLPKFRKTLWYSGYGEGWALYSESLGKELGLYTDPYQYFGMLGAEMHRAVRLVVDTGLHSKGWTREEAIQYSLENEAESEAGITSEIERYMANPGQALSYKIGQLKIQELRKKSKEALGDQFSISEFHNQVLATGCVPLALLEDKIERWIEEKL</sequence>
<evidence type="ECO:0000313" key="2">
    <source>
        <dbReference type="EMBL" id="OAB78477.1"/>
    </source>
</evidence>
<feature type="chain" id="PRO_5007887506" description="DUF885 domain-containing protein" evidence="1">
    <location>
        <begin position="19"/>
        <end position="597"/>
    </location>
</feature>
<comment type="caution">
    <text evidence="2">The sequence shown here is derived from an EMBL/GenBank/DDBJ whole genome shotgun (WGS) entry which is preliminary data.</text>
</comment>
<accession>A0A167HCI5</accession>
<reference evidence="2 3" key="1">
    <citation type="submission" date="2016-02" db="EMBL/GenBank/DDBJ databases">
        <title>Ulvibacter sp. LPB0005, isolated from Thais luteostoma.</title>
        <authorList>
            <person name="Shin S.-K."/>
            <person name="Yi H."/>
        </authorList>
    </citation>
    <scope>NUCLEOTIDE SEQUENCE [LARGE SCALE GENOMIC DNA]</scope>
    <source>
        <strain evidence="2 3">LPB0005</strain>
    </source>
</reference>
<protein>
    <recommendedName>
        <fullName evidence="4">DUF885 domain-containing protein</fullName>
    </recommendedName>
</protein>
<dbReference type="InterPro" id="IPR010281">
    <property type="entry name" value="DUF885"/>
</dbReference>
<dbReference type="AlphaFoldDB" id="A0A167HCI5"/>